<evidence type="ECO:0000259" key="1">
    <source>
        <dbReference type="Pfam" id="PF00940"/>
    </source>
</evidence>
<organism evidence="2 3">
    <name type="scientific">Proteus phage Myduc</name>
    <dbReference type="NCBI Taxonomy" id="2650874"/>
    <lineage>
        <taxon>Viruses</taxon>
        <taxon>Duplodnaviria</taxon>
        <taxon>Heunggongvirae</taxon>
        <taxon>Uroviricota</taxon>
        <taxon>Caudoviricetes</taxon>
        <taxon>Chaseviridae</taxon>
        <taxon>Cleopatravirinae</taxon>
        <taxon>Myducvirus</taxon>
        <taxon>Myducvirus myduc</taxon>
    </lineage>
</organism>
<sequence length="644" mass="72301">MSTITTNTMKSVIPAITAQVFRAKEKQAYMKPQTCAIASLAIYNMMTSFTREDVVPAMSLVSLAEQAIEIANRYNNDIAEYHYTDAPIMLIGLAKHIGLIDMHEDKTFTQSMRWIELITTKEASVPLRSKPTNDTRRKPLIKGGKVKASKTMQEAVDFLESTEYHVESSMVAIVRQLLATQPMPEVIKQELHVWLNSEALADQDVLFSDYFGDNRGRLYHVACAGPNPQSSDFARSLYSLNVSAPVNKLNEDGSETESYKMFMLELQDVAGGKWCEPKALTRTAQNPVGALSYMLANENDAPKKPFTYIRLALDWFEFETKGVCDSRMGFGLDAKCSGTQYLAFIAGNMEMAKATGLVDTAEKSPDPYQLSLKQLMKRLTKVGLGISQAIMEEHLNPKTGRDFIKTPYMAVQYGGGEGALTGSSKFVKYAVENLQLKGEDVGTFAETCVDAVHEALGEKINLFISRTQEAVMRRLEETGKSYLTYRHTDGQLVLKPCFPSREVCESFSIRVDSATRVIFGQMKTKDHEAKPWTIREATPTKEEFVRTFVVNYIQGIDALVARTVAKYAKKAGLRGYTSIHDCFRTCLADAPKLMECIRKAYIEIFVHNNQFEKLSKQLGGIRMFHTNIVTEELLNSKHAYYFCQ</sequence>
<keyword evidence="3" id="KW-1185">Reference proteome</keyword>
<dbReference type="Proteomes" id="UP000327513">
    <property type="component" value="Segment"/>
</dbReference>
<evidence type="ECO:0000313" key="3">
    <source>
        <dbReference type="Proteomes" id="UP000327513"/>
    </source>
</evidence>
<dbReference type="SUPFAM" id="SSF56672">
    <property type="entry name" value="DNA/RNA polymerases"/>
    <property type="match status" value="1"/>
</dbReference>
<dbReference type="Pfam" id="PF00940">
    <property type="entry name" value="RNA_pol"/>
    <property type="match status" value="1"/>
</dbReference>
<feature type="domain" description="DNA-directed RNA polymerase C-terminal" evidence="1">
    <location>
        <begin position="326"/>
        <end position="618"/>
    </location>
</feature>
<name>A0A5J6TAA1_9CAUD</name>
<evidence type="ECO:0000313" key="2">
    <source>
        <dbReference type="EMBL" id="QFG06624.1"/>
    </source>
</evidence>
<accession>A0A5J6TAA1</accession>
<protein>
    <submittedName>
        <fullName evidence="2">Putative RNA polymerase</fullName>
    </submittedName>
</protein>
<reference evidence="3" key="1">
    <citation type="submission" date="2019-06" db="EMBL/GenBank/DDBJ databases">
        <title>Complete genome of Proteus mirabilis phage Myduc.</title>
        <authorList>
            <person name="Tran J.S."/>
            <person name="Lessor L."/>
            <person name="O'Leary C."/>
            <person name="Bonasera R.M."/>
            <person name="Liu M."/>
        </authorList>
    </citation>
    <scope>NUCLEOTIDE SEQUENCE [LARGE SCALE GENOMIC DNA]</scope>
</reference>
<proteinExistence type="predicted"/>
<dbReference type="InterPro" id="IPR043502">
    <property type="entry name" value="DNA/RNA_pol_sf"/>
</dbReference>
<gene>
    <name evidence="2" type="ORF">CPT_Myduc_001</name>
</gene>
<dbReference type="InterPro" id="IPR046950">
    <property type="entry name" value="DNA-dir_Rpol_C_phage-type"/>
</dbReference>
<dbReference type="EMBL" id="MN098326">
    <property type="protein sequence ID" value="QFG06624.1"/>
    <property type="molecule type" value="Genomic_DNA"/>
</dbReference>
<dbReference type="Gene3D" id="3.30.70.370">
    <property type="match status" value="1"/>
</dbReference>